<dbReference type="InterPro" id="IPR046348">
    <property type="entry name" value="SIS_dom_sf"/>
</dbReference>
<dbReference type="InterPro" id="IPR001347">
    <property type="entry name" value="SIS_dom"/>
</dbReference>
<dbReference type="InterPro" id="IPR035466">
    <property type="entry name" value="GlmS/AgaS_SIS"/>
</dbReference>
<dbReference type="PROSITE" id="PS51464">
    <property type="entry name" value="SIS"/>
    <property type="match status" value="1"/>
</dbReference>
<evidence type="ECO:0000313" key="4">
    <source>
        <dbReference type="Proteomes" id="UP000029844"/>
    </source>
</evidence>
<dbReference type="GO" id="GO:0006487">
    <property type="term" value="P:protein N-linked glycosylation"/>
    <property type="evidence" value="ECO:0007669"/>
    <property type="project" value="TreeGrafter"/>
</dbReference>
<dbReference type="OrthoDB" id="5150296at2"/>
<dbReference type="SUPFAM" id="SSF53697">
    <property type="entry name" value="SIS domain"/>
    <property type="match status" value="1"/>
</dbReference>
<keyword evidence="4" id="KW-1185">Reference proteome</keyword>
<name>A0A099VZP2_9LIST</name>
<evidence type="ECO:0000256" key="1">
    <source>
        <dbReference type="ARBA" id="ARBA00022737"/>
    </source>
</evidence>
<proteinExistence type="predicted"/>
<reference evidence="3 4" key="1">
    <citation type="submission" date="2014-05" db="EMBL/GenBank/DDBJ databases">
        <title>Novel Listeriaceae from food processing environments.</title>
        <authorList>
            <person name="den Bakker H.C."/>
        </authorList>
    </citation>
    <scope>NUCLEOTIDE SEQUENCE [LARGE SCALE GENOMIC DNA]</scope>
    <source>
        <strain evidence="3 4">FSL A5-0281</strain>
    </source>
</reference>
<dbReference type="CDD" id="cd05008">
    <property type="entry name" value="SIS_GlmS_GlmD_1"/>
    <property type="match status" value="1"/>
</dbReference>
<dbReference type="eggNOG" id="COG0449">
    <property type="taxonomic scope" value="Bacteria"/>
</dbReference>
<dbReference type="GeneID" id="58718937"/>
<organism evidence="3 4">
    <name type="scientific">Listeria booriae</name>
    <dbReference type="NCBI Taxonomy" id="1552123"/>
    <lineage>
        <taxon>Bacteria</taxon>
        <taxon>Bacillati</taxon>
        <taxon>Bacillota</taxon>
        <taxon>Bacilli</taxon>
        <taxon>Bacillales</taxon>
        <taxon>Listeriaceae</taxon>
        <taxon>Listeria</taxon>
    </lineage>
</organism>
<dbReference type="GO" id="GO:0004360">
    <property type="term" value="F:glutamine-fructose-6-phosphate transaminase (isomerizing) activity"/>
    <property type="evidence" value="ECO:0007669"/>
    <property type="project" value="TreeGrafter"/>
</dbReference>
<dbReference type="PANTHER" id="PTHR10937:SF17">
    <property type="entry name" value="GLUCOSAMINE-FRUCTOSE-6-PHOSPHATE AMINOTRANSFERASE"/>
    <property type="match status" value="1"/>
</dbReference>
<protein>
    <submittedName>
        <fullName evidence="3">Sugar isomerase</fullName>
    </submittedName>
</protein>
<keyword evidence="3" id="KW-0413">Isomerase</keyword>
<dbReference type="EMBL" id="JNFA01000031">
    <property type="protein sequence ID" value="KGL37633.1"/>
    <property type="molecule type" value="Genomic_DNA"/>
</dbReference>
<dbReference type="GO" id="GO:0016853">
    <property type="term" value="F:isomerase activity"/>
    <property type="evidence" value="ECO:0007669"/>
    <property type="project" value="UniProtKB-KW"/>
</dbReference>
<dbReference type="InterPro" id="IPR035490">
    <property type="entry name" value="GlmS/FrlB_SIS"/>
</dbReference>
<comment type="caution">
    <text evidence="3">The sequence shown here is derived from an EMBL/GenBank/DDBJ whole genome shotgun (WGS) entry which is preliminary data.</text>
</comment>
<dbReference type="Gene3D" id="3.40.50.10490">
    <property type="entry name" value="Glucose-6-phosphate isomerase like protein, domain 1"/>
    <property type="match status" value="2"/>
</dbReference>
<gene>
    <name evidence="3" type="ORF">EP57_16530</name>
</gene>
<dbReference type="GO" id="GO:0097367">
    <property type="term" value="F:carbohydrate derivative binding"/>
    <property type="evidence" value="ECO:0007669"/>
    <property type="project" value="InterPro"/>
</dbReference>
<dbReference type="Proteomes" id="UP000029844">
    <property type="component" value="Unassembled WGS sequence"/>
</dbReference>
<dbReference type="AlphaFoldDB" id="A0A099VZP2"/>
<dbReference type="Pfam" id="PF01380">
    <property type="entry name" value="SIS"/>
    <property type="match status" value="1"/>
</dbReference>
<accession>A0A099VZP2</accession>
<dbReference type="CDD" id="cd05009">
    <property type="entry name" value="SIS_GlmS_GlmD_2"/>
    <property type="match status" value="1"/>
</dbReference>
<keyword evidence="1" id="KW-0677">Repeat</keyword>
<dbReference type="RefSeq" id="WP_036088403.1">
    <property type="nucleotide sequence ID" value="NZ_CBCSHQ010000016.1"/>
</dbReference>
<sequence>MKPTMMTYILEQESMANAILEQYPTNLPAKLTGKEWLVLATGSSLNAIKSAKYYMEHVADLRITVEEPFNYRYYEKISPHTDLVIGVSQSGESTSTIEAIDHIRKTNDIPTLSFTGKMESELAQLADDTVDIGCGQERVGYVTKGFTATVLTLMLTALHYGKQTGYISAEQETAELAMFRAATKAIPTVIAQTETFFEQFEREFIAAPRFTAIGYGPAVGTCKEIETKFQETIRVPSQGLDLEAFMHGPYLEVNPEHRIFFLETESIVKERLELLRAYEEKHTAYTYTVKFGDSTNPRTLALPDVIDEWKAPYLLAIPFQILAHHIAEAKGNKLTERIYTDFGVSVKSKTKPGDYA</sequence>
<dbReference type="STRING" id="1552123.EP57_16530"/>
<evidence type="ECO:0000259" key="2">
    <source>
        <dbReference type="PROSITE" id="PS51464"/>
    </source>
</evidence>
<dbReference type="PANTHER" id="PTHR10937">
    <property type="entry name" value="GLUCOSAMINE--FRUCTOSE-6-PHOSPHATE AMINOTRANSFERASE, ISOMERIZING"/>
    <property type="match status" value="1"/>
</dbReference>
<evidence type="ECO:0000313" key="3">
    <source>
        <dbReference type="EMBL" id="KGL37633.1"/>
    </source>
</evidence>
<dbReference type="GO" id="GO:0006002">
    <property type="term" value="P:fructose 6-phosphate metabolic process"/>
    <property type="evidence" value="ECO:0007669"/>
    <property type="project" value="TreeGrafter"/>
</dbReference>
<dbReference type="GO" id="GO:0006047">
    <property type="term" value="P:UDP-N-acetylglucosamine metabolic process"/>
    <property type="evidence" value="ECO:0007669"/>
    <property type="project" value="TreeGrafter"/>
</dbReference>
<feature type="domain" description="SIS" evidence="2">
    <location>
        <begin position="26"/>
        <end position="166"/>
    </location>
</feature>